<accession>A0A9D2N9K3</accession>
<keyword evidence="1" id="KW-0812">Transmembrane</keyword>
<organism evidence="2 3">
    <name type="scientific">Candidatus Fusicatenibacter intestinigallinarum</name>
    <dbReference type="NCBI Taxonomy" id="2838598"/>
    <lineage>
        <taxon>Bacteria</taxon>
        <taxon>Bacillati</taxon>
        <taxon>Bacillota</taxon>
        <taxon>Clostridia</taxon>
        <taxon>Lachnospirales</taxon>
        <taxon>Lachnospiraceae</taxon>
        <taxon>Fusicatenibacter</taxon>
    </lineage>
</organism>
<feature type="transmembrane region" description="Helical" evidence="1">
    <location>
        <begin position="28"/>
        <end position="49"/>
    </location>
</feature>
<feature type="transmembrane region" description="Helical" evidence="1">
    <location>
        <begin position="61"/>
        <end position="83"/>
    </location>
</feature>
<name>A0A9D2N9K3_9FIRM</name>
<evidence type="ECO:0000256" key="1">
    <source>
        <dbReference type="SAM" id="Phobius"/>
    </source>
</evidence>
<dbReference type="AlphaFoldDB" id="A0A9D2N9K3"/>
<evidence type="ECO:0008006" key="4">
    <source>
        <dbReference type="Google" id="ProtNLM"/>
    </source>
</evidence>
<dbReference type="Gene3D" id="1.20.120.1630">
    <property type="match status" value="1"/>
</dbReference>
<proteinExistence type="predicted"/>
<gene>
    <name evidence="2" type="ORF">H9705_03335</name>
</gene>
<sequence>MFALCLGCLGFFCYFLYDYNSVRKIAGWMGTLFMTGSVLLAAATLILFWKNRKALFLVPADGIWIAGGAFFLCLLVYTLFFALPFETTYVKESRYREAYTEGIYALCRHPGVLWFGGFYLCAAALWKSAEGTVFAAAVTALNILYVLFQDWYSFPRTFSNYEEYKRSTPFLIPSRGSILRCRNTWRGAGKK</sequence>
<keyword evidence="1" id="KW-0472">Membrane</keyword>
<dbReference type="Proteomes" id="UP000823849">
    <property type="component" value="Unassembled WGS sequence"/>
</dbReference>
<reference evidence="2" key="2">
    <citation type="submission" date="2021-04" db="EMBL/GenBank/DDBJ databases">
        <authorList>
            <person name="Gilroy R."/>
        </authorList>
    </citation>
    <scope>NUCLEOTIDE SEQUENCE</scope>
    <source>
        <strain evidence="2">CHK185-5351</strain>
    </source>
</reference>
<keyword evidence="1" id="KW-1133">Transmembrane helix</keyword>
<dbReference type="EMBL" id="DWWU01000014">
    <property type="protein sequence ID" value="HJC14852.1"/>
    <property type="molecule type" value="Genomic_DNA"/>
</dbReference>
<feature type="transmembrane region" description="Helical" evidence="1">
    <location>
        <begin position="133"/>
        <end position="152"/>
    </location>
</feature>
<comment type="caution">
    <text evidence="2">The sequence shown here is derived from an EMBL/GenBank/DDBJ whole genome shotgun (WGS) entry which is preliminary data.</text>
</comment>
<feature type="transmembrane region" description="Helical" evidence="1">
    <location>
        <begin position="103"/>
        <end position="126"/>
    </location>
</feature>
<protein>
    <recommendedName>
        <fullName evidence="4">Steroid 5-alpha reductase C-terminal domain-containing protein</fullName>
    </recommendedName>
</protein>
<evidence type="ECO:0000313" key="2">
    <source>
        <dbReference type="EMBL" id="HJC14852.1"/>
    </source>
</evidence>
<evidence type="ECO:0000313" key="3">
    <source>
        <dbReference type="Proteomes" id="UP000823849"/>
    </source>
</evidence>
<reference evidence="2" key="1">
    <citation type="journal article" date="2021" name="PeerJ">
        <title>Extensive microbial diversity within the chicken gut microbiome revealed by metagenomics and culture.</title>
        <authorList>
            <person name="Gilroy R."/>
            <person name="Ravi A."/>
            <person name="Getino M."/>
            <person name="Pursley I."/>
            <person name="Horton D.L."/>
            <person name="Alikhan N.F."/>
            <person name="Baker D."/>
            <person name="Gharbi K."/>
            <person name="Hall N."/>
            <person name="Watson M."/>
            <person name="Adriaenssens E.M."/>
            <person name="Foster-Nyarko E."/>
            <person name="Jarju S."/>
            <person name="Secka A."/>
            <person name="Antonio M."/>
            <person name="Oren A."/>
            <person name="Chaudhuri R.R."/>
            <person name="La Ragione R."/>
            <person name="Hildebrand F."/>
            <person name="Pallen M.J."/>
        </authorList>
    </citation>
    <scope>NUCLEOTIDE SEQUENCE</scope>
    <source>
        <strain evidence="2">CHK185-5351</strain>
    </source>
</reference>